<dbReference type="PANTHER" id="PTHR36223">
    <property type="entry name" value="BETA-LACTAMASE-TYPE TRANSPEPTIDASE FOLD DOMAIN CONTAINING PROTEIN"/>
    <property type="match status" value="1"/>
</dbReference>
<feature type="region of interest" description="Disordered" evidence="1">
    <location>
        <begin position="257"/>
        <end position="315"/>
    </location>
</feature>
<keyword evidence="4" id="KW-1185">Reference proteome</keyword>
<reference evidence="3" key="1">
    <citation type="submission" date="2023-06" db="EMBL/GenBank/DDBJ databases">
        <title>Black Yeasts Isolated from many extreme environments.</title>
        <authorList>
            <person name="Coleine C."/>
            <person name="Stajich J.E."/>
            <person name="Selbmann L."/>
        </authorList>
    </citation>
    <scope>NUCLEOTIDE SEQUENCE</scope>
    <source>
        <strain evidence="3">CCFEE 5200</strain>
    </source>
</reference>
<gene>
    <name evidence="3" type="ORF">LTR91_013747</name>
</gene>
<dbReference type="Pfam" id="PF25534">
    <property type="entry name" value="DUF7918"/>
    <property type="match status" value="1"/>
</dbReference>
<evidence type="ECO:0000313" key="3">
    <source>
        <dbReference type="EMBL" id="KAK0976281.1"/>
    </source>
</evidence>
<dbReference type="Proteomes" id="UP001175353">
    <property type="component" value="Unassembled WGS sequence"/>
</dbReference>
<evidence type="ECO:0000259" key="2">
    <source>
        <dbReference type="Pfam" id="PF25534"/>
    </source>
</evidence>
<dbReference type="AlphaFoldDB" id="A0AAN6QP79"/>
<name>A0AAN6QP79_9PEZI</name>
<organism evidence="3 4">
    <name type="scientific">Friedmanniomyces endolithicus</name>
    <dbReference type="NCBI Taxonomy" id="329885"/>
    <lineage>
        <taxon>Eukaryota</taxon>
        <taxon>Fungi</taxon>
        <taxon>Dikarya</taxon>
        <taxon>Ascomycota</taxon>
        <taxon>Pezizomycotina</taxon>
        <taxon>Dothideomycetes</taxon>
        <taxon>Dothideomycetidae</taxon>
        <taxon>Mycosphaerellales</taxon>
        <taxon>Teratosphaeriaceae</taxon>
        <taxon>Friedmanniomyces</taxon>
    </lineage>
</organism>
<protein>
    <recommendedName>
        <fullName evidence="2">DUF7918 domain-containing protein</fullName>
    </recommendedName>
</protein>
<feature type="domain" description="DUF7918" evidence="2">
    <location>
        <begin position="9"/>
        <end position="226"/>
    </location>
</feature>
<evidence type="ECO:0000256" key="1">
    <source>
        <dbReference type="SAM" id="MobiDB-lite"/>
    </source>
</evidence>
<sequence>MVAIDLLPGIDISITVAGQALTEHEDHEEEQQDRTTTRYIEAVSGQIFEVRITAQKGFRSGGDVLSFRIHVDGSKAIDIPALRNSACSFDSYVHISQGCRQNKSEVRRYCFATLETASDGRNLAAKSPQLNDLGSIVVTVHQKYMTGVCKPDYGSKKPSTIGIVAEKALKGKALSHSVDFTAPVACKFGESVTAKAVPGLPDPYATIVFRYRSLEILKSMSIIPRTPTPPPLEEREYETSNRDDFLELQRQLKEMKEKHRVPNVKVKRERTDENQRPRKVARPSRHSTQLELDEEGGVRESVTPTVAEREIIDLD</sequence>
<dbReference type="InterPro" id="IPR057678">
    <property type="entry name" value="DUF7918"/>
</dbReference>
<dbReference type="EMBL" id="JAUJLE010000141">
    <property type="protein sequence ID" value="KAK0976281.1"/>
    <property type="molecule type" value="Genomic_DNA"/>
</dbReference>
<comment type="caution">
    <text evidence="3">The sequence shown here is derived from an EMBL/GenBank/DDBJ whole genome shotgun (WGS) entry which is preliminary data.</text>
</comment>
<evidence type="ECO:0000313" key="4">
    <source>
        <dbReference type="Proteomes" id="UP001175353"/>
    </source>
</evidence>
<feature type="compositionally biased region" description="Basic residues" evidence="1">
    <location>
        <begin position="258"/>
        <end position="268"/>
    </location>
</feature>
<accession>A0AAN6QP79</accession>
<proteinExistence type="predicted"/>
<dbReference type="PANTHER" id="PTHR36223:SF1">
    <property type="entry name" value="TRANSCRIPTION ELONGATION FACTOR EAF N-TERMINAL DOMAIN-CONTAINING PROTEIN"/>
    <property type="match status" value="1"/>
</dbReference>